<dbReference type="Gene3D" id="3.40.50.300">
    <property type="entry name" value="P-loop containing nucleotide triphosphate hydrolases"/>
    <property type="match status" value="3"/>
</dbReference>
<comment type="subcellular location">
    <subcellularLocation>
        <location evidence="1">Cytoplasm</location>
    </subcellularLocation>
</comment>
<proteinExistence type="inferred from homology"/>
<sequence length="864" mass="94394">MDERPAGMTAMTREDEGLGRLIRIRGARQHNLKNIDLDLPKDSLIVVTGVSGSGKSTLAFDVLHAEGCRRYLDAFLPASRFAFGAPWRQERPDVDVIEGLSPTVAIQHRRLPADPRSTVGTVTEISDFLRILYARLGTVTCPACRVPIRAHTIPEMVQEVQRLPEKSRLLVLAPLAPVTAADLGKTLVRLRREGFARVRFEGWVHLLAPLPTLPRRSTYDLQVVVDRLVVTRDAARRLADSLELAAQLGRGTAGVAVLDGGEVYFSQNRVCGRCGWEAPEPTPQLFSHFHPEGACPSCQGLGYGQKAKPARGKSSAEEAPHWEGEPCGSCKGSRLNQRALSVLLDGCSFGEAGALDLPAFRRWMENLSVEPAKEAVASGPRREILRRVDALLDLGLDYLHIGRGAGTLSSGEAQRLRLAQQLNTPLSGVLYLLDEPSVGLHARDRERLLRTLFRFRDAGNTVLLVEHDLEVLRWADHVVDLGPGGGTEGGRVLYSGPPEGIVRCEGSLTGRYAGGAKKLGFERVSSWAAQGHGVLRLTGAKGRNLKNLSVAFPLGRLTCVTGVSGSGKTSLVRDTLYPAVRNRLHRGNMPELPYNGLEGWEDLQGVFRIDQAPIGTTPRSTPGTYTGVFDLLRNLFGNLPEAKARGYRAERFSFNTKGGRCEACQGEGRQRIDMVLLPDVFVTCPACGGSRYEEATLEIRFKGYSIADVLHMTVAQALEVFQNLPAIRNRLQILSDVGLHYLQLGQPGNTLSGGEAQRVRLARELGCRVKGQTLYILDEPTRGLHIHDVEKLLWILRRLVQQGHTVIVVEHHVPFIGCADHVIDLGPEGGPEGGRVVAEGPPRVLAEKGGSHTARALARFFRTL</sequence>
<keyword evidence="16" id="KW-1185">Reference proteome</keyword>
<dbReference type="InterPro" id="IPR017871">
    <property type="entry name" value="ABC_transporter-like_CS"/>
</dbReference>
<dbReference type="GO" id="GO:0004518">
    <property type="term" value="F:nuclease activity"/>
    <property type="evidence" value="ECO:0007669"/>
    <property type="project" value="UniProtKB-KW"/>
</dbReference>
<keyword evidence="9" id="KW-0238">DNA-binding</keyword>
<evidence type="ECO:0000256" key="4">
    <source>
        <dbReference type="ARBA" id="ARBA00022741"/>
    </source>
</evidence>
<dbReference type="EMBL" id="FQVB01000022">
    <property type="protein sequence ID" value="SHF61884.1"/>
    <property type="molecule type" value="Genomic_DNA"/>
</dbReference>
<evidence type="ECO:0000313" key="15">
    <source>
        <dbReference type="EMBL" id="SHF61884.1"/>
    </source>
</evidence>
<keyword evidence="10" id="KW-0234">DNA repair</keyword>
<dbReference type="Proteomes" id="UP000184076">
    <property type="component" value="Unassembled WGS sequence"/>
</dbReference>
<feature type="domain" description="ABC transporter" evidence="14">
    <location>
        <begin position="529"/>
        <end position="858"/>
    </location>
</feature>
<dbReference type="PROSITE" id="PS00211">
    <property type="entry name" value="ABC_TRANSPORTER_1"/>
    <property type="match status" value="2"/>
</dbReference>
<evidence type="ECO:0000256" key="13">
    <source>
        <dbReference type="ARBA" id="ARBA00042156"/>
    </source>
</evidence>
<dbReference type="GO" id="GO:0005737">
    <property type="term" value="C:cytoplasm"/>
    <property type="evidence" value="ECO:0007669"/>
    <property type="project" value="UniProtKB-SubCell"/>
</dbReference>
<dbReference type="PANTHER" id="PTHR43152:SF3">
    <property type="entry name" value="UVRABC SYSTEM PROTEIN A"/>
    <property type="match status" value="1"/>
</dbReference>
<evidence type="ECO:0000256" key="12">
    <source>
        <dbReference type="ARBA" id="ARBA00039316"/>
    </source>
</evidence>
<evidence type="ECO:0000256" key="3">
    <source>
        <dbReference type="ARBA" id="ARBA00022737"/>
    </source>
</evidence>
<keyword evidence="4" id="KW-0547">Nucleotide-binding</keyword>
<keyword evidence="2" id="KW-0963">Cytoplasm</keyword>
<evidence type="ECO:0000256" key="2">
    <source>
        <dbReference type="ARBA" id="ARBA00022490"/>
    </source>
</evidence>
<dbReference type="Gene3D" id="1.20.1580.10">
    <property type="entry name" value="ABC transporter ATPase like domain"/>
    <property type="match status" value="3"/>
</dbReference>
<keyword evidence="5" id="KW-0227">DNA damage</keyword>
<dbReference type="InterPro" id="IPR027417">
    <property type="entry name" value="P-loop_NTPase"/>
</dbReference>
<evidence type="ECO:0000313" key="16">
    <source>
        <dbReference type="Proteomes" id="UP000184076"/>
    </source>
</evidence>
<evidence type="ECO:0000256" key="11">
    <source>
        <dbReference type="ARBA" id="ARBA00038000"/>
    </source>
</evidence>
<evidence type="ECO:0000256" key="7">
    <source>
        <dbReference type="ARBA" id="ARBA00022840"/>
    </source>
</evidence>
<reference evidence="16" key="1">
    <citation type="submission" date="2016-11" db="EMBL/GenBank/DDBJ databases">
        <authorList>
            <person name="Varghese N."/>
            <person name="Submissions S."/>
        </authorList>
    </citation>
    <scope>NUCLEOTIDE SEQUENCE [LARGE SCALE GENOMIC DNA]</scope>
    <source>
        <strain evidence="16">DSM 9756</strain>
    </source>
</reference>
<name>A0A1M5D4H2_9BACT</name>
<gene>
    <name evidence="15" type="ORF">SAMN02745206_02347</name>
</gene>
<evidence type="ECO:0000256" key="10">
    <source>
        <dbReference type="ARBA" id="ARBA00023204"/>
    </source>
</evidence>
<dbReference type="GO" id="GO:0006281">
    <property type="term" value="P:DNA repair"/>
    <property type="evidence" value="ECO:0007669"/>
    <property type="project" value="UniProtKB-KW"/>
</dbReference>
<organism evidence="15 16">
    <name type="scientific">Desulfacinum infernum DSM 9756</name>
    <dbReference type="NCBI Taxonomy" id="1121391"/>
    <lineage>
        <taxon>Bacteria</taxon>
        <taxon>Pseudomonadati</taxon>
        <taxon>Thermodesulfobacteriota</taxon>
        <taxon>Syntrophobacteria</taxon>
        <taxon>Syntrophobacterales</taxon>
        <taxon>Syntrophobacteraceae</taxon>
        <taxon>Desulfacinum</taxon>
    </lineage>
</organism>
<evidence type="ECO:0000256" key="9">
    <source>
        <dbReference type="ARBA" id="ARBA00023125"/>
    </source>
</evidence>
<comment type="similarity">
    <text evidence="11">Belongs to the ABC transporter superfamily. UvrA family.</text>
</comment>
<dbReference type="GO" id="GO:0003677">
    <property type="term" value="F:DNA binding"/>
    <property type="evidence" value="ECO:0007669"/>
    <property type="project" value="UniProtKB-KW"/>
</dbReference>
<evidence type="ECO:0000256" key="5">
    <source>
        <dbReference type="ARBA" id="ARBA00022763"/>
    </source>
</evidence>
<evidence type="ECO:0000256" key="8">
    <source>
        <dbReference type="ARBA" id="ARBA00022881"/>
    </source>
</evidence>
<dbReference type="SUPFAM" id="SSF52540">
    <property type="entry name" value="P-loop containing nucleoside triphosphate hydrolases"/>
    <property type="match status" value="2"/>
</dbReference>
<protein>
    <recommendedName>
        <fullName evidence="12">UvrABC system protein A</fullName>
    </recommendedName>
    <alternativeName>
        <fullName evidence="13">Excinuclease ABC subunit A</fullName>
    </alternativeName>
</protein>
<dbReference type="STRING" id="1121391.SAMN02745206_02347"/>
<accession>A0A1M5D4H2</accession>
<keyword evidence="6" id="KW-0228">DNA excision</keyword>
<dbReference type="InterPro" id="IPR003439">
    <property type="entry name" value="ABC_transporter-like_ATP-bd"/>
</dbReference>
<dbReference type="PANTHER" id="PTHR43152">
    <property type="entry name" value="UVRABC SYSTEM PROTEIN A"/>
    <property type="match status" value="1"/>
</dbReference>
<evidence type="ECO:0000256" key="1">
    <source>
        <dbReference type="ARBA" id="ARBA00004496"/>
    </source>
</evidence>
<keyword evidence="8" id="KW-0267">Excision nuclease</keyword>
<dbReference type="GO" id="GO:0005524">
    <property type="term" value="F:ATP binding"/>
    <property type="evidence" value="ECO:0007669"/>
    <property type="project" value="UniProtKB-KW"/>
</dbReference>
<evidence type="ECO:0000259" key="14">
    <source>
        <dbReference type="PROSITE" id="PS50893"/>
    </source>
</evidence>
<keyword evidence="7" id="KW-0067">ATP-binding</keyword>
<dbReference type="Gene3D" id="3.30.190.20">
    <property type="match status" value="1"/>
</dbReference>
<dbReference type="Pfam" id="PF17760">
    <property type="entry name" value="UvrA_inter"/>
    <property type="match status" value="1"/>
</dbReference>
<dbReference type="PROSITE" id="PS50893">
    <property type="entry name" value="ABC_TRANSPORTER_2"/>
    <property type="match status" value="2"/>
</dbReference>
<dbReference type="AlphaFoldDB" id="A0A1M5D4H2"/>
<dbReference type="SMART" id="SM00382">
    <property type="entry name" value="AAA"/>
    <property type="match status" value="2"/>
</dbReference>
<dbReference type="InterPro" id="IPR003593">
    <property type="entry name" value="AAA+_ATPase"/>
</dbReference>
<evidence type="ECO:0000256" key="6">
    <source>
        <dbReference type="ARBA" id="ARBA00022769"/>
    </source>
</evidence>
<keyword evidence="3" id="KW-0677">Repeat</keyword>
<dbReference type="GO" id="GO:0016887">
    <property type="term" value="F:ATP hydrolysis activity"/>
    <property type="evidence" value="ECO:0007669"/>
    <property type="project" value="InterPro"/>
</dbReference>
<dbReference type="InterPro" id="IPR041102">
    <property type="entry name" value="UvrA_inter"/>
</dbReference>
<feature type="domain" description="ABC transporter" evidence="14">
    <location>
        <begin position="236"/>
        <end position="508"/>
    </location>
</feature>